<evidence type="ECO:0000313" key="1">
    <source>
        <dbReference type="EMBL" id="ETO22899.1"/>
    </source>
</evidence>
<dbReference type="EMBL" id="ASPP01010384">
    <property type="protein sequence ID" value="ETO22899.1"/>
    <property type="molecule type" value="Genomic_DNA"/>
</dbReference>
<protein>
    <submittedName>
        <fullName evidence="1">Uncharacterized protein</fullName>
    </submittedName>
</protein>
<reference evidence="1 2" key="1">
    <citation type="journal article" date="2013" name="Curr. Biol.">
        <title>The Genome of the Foraminiferan Reticulomyxa filosa.</title>
        <authorList>
            <person name="Glockner G."/>
            <person name="Hulsmann N."/>
            <person name="Schleicher M."/>
            <person name="Noegel A.A."/>
            <person name="Eichinger L."/>
            <person name="Gallinger C."/>
            <person name="Pawlowski J."/>
            <person name="Sierra R."/>
            <person name="Euteneuer U."/>
            <person name="Pillet L."/>
            <person name="Moustafa A."/>
            <person name="Platzer M."/>
            <person name="Groth M."/>
            <person name="Szafranski K."/>
            <person name="Schliwa M."/>
        </authorList>
    </citation>
    <scope>NUCLEOTIDE SEQUENCE [LARGE SCALE GENOMIC DNA]</scope>
</reference>
<keyword evidence="2" id="KW-1185">Reference proteome</keyword>
<evidence type="ECO:0000313" key="2">
    <source>
        <dbReference type="Proteomes" id="UP000023152"/>
    </source>
</evidence>
<organism evidence="1 2">
    <name type="scientific">Reticulomyxa filosa</name>
    <dbReference type="NCBI Taxonomy" id="46433"/>
    <lineage>
        <taxon>Eukaryota</taxon>
        <taxon>Sar</taxon>
        <taxon>Rhizaria</taxon>
        <taxon>Retaria</taxon>
        <taxon>Foraminifera</taxon>
        <taxon>Monothalamids</taxon>
        <taxon>Reticulomyxidae</taxon>
        <taxon>Reticulomyxa</taxon>
    </lineage>
</organism>
<name>X6NAX9_RETFI</name>
<accession>X6NAX9</accession>
<dbReference type="AlphaFoldDB" id="X6NAX9"/>
<dbReference type="Proteomes" id="UP000023152">
    <property type="component" value="Unassembled WGS sequence"/>
</dbReference>
<sequence length="200" mass="23181">MRGPNKKNYPGTLCSVALVVAYNNSIWSVPECFGEQFFFCCCELFLIDKMESCKICPTPKKKFKSISIYTFCSFLNSQSPIQKVECKKPVCVVQSQTLIVSTDWKHIPRKEKKKTHYQNRKVTVFFFQPFVLSELKQTKQKKQKTNNEDYHYCVDKIGLCGGMNTQKQISVTCNHQTESKLQVTNLVSGAFYFIFFKLIE</sequence>
<proteinExistence type="predicted"/>
<gene>
    <name evidence="1" type="ORF">RFI_14295</name>
</gene>
<comment type="caution">
    <text evidence="1">The sequence shown here is derived from an EMBL/GenBank/DDBJ whole genome shotgun (WGS) entry which is preliminary data.</text>
</comment>